<dbReference type="Proteomes" id="UP000008698">
    <property type="component" value="Unassembled WGS sequence"/>
</dbReference>
<feature type="transmembrane region" description="Helical" evidence="1">
    <location>
        <begin position="40"/>
        <end position="62"/>
    </location>
</feature>
<keyword evidence="1" id="KW-0812">Transmembrane</keyword>
<dbReference type="AlphaFoldDB" id="C9SA02"/>
<accession>C9SA02</accession>
<evidence type="ECO:0000313" key="3">
    <source>
        <dbReference type="Proteomes" id="UP000008698"/>
    </source>
</evidence>
<evidence type="ECO:0000313" key="2">
    <source>
        <dbReference type="EMBL" id="EEY16215.1"/>
    </source>
</evidence>
<dbReference type="GeneID" id="9532608"/>
<protein>
    <submittedName>
        <fullName evidence="2">Uncharacterized protein</fullName>
    </submittedName>
</protein>
<dbReference type="RefSeq" id="XP_003008136.1">
    <property type="nucleotide sequence ID" value="XM_003008090.1"/>
</dbReference>
<organism evidence="3">
    <name type="scientific">Verticillium alfalfae (strain VaMs.102 / ATCC MYA-4576 / FGSC 10136)</name>
    <name type="common">Verticillium wilt of alfalfa</name>
    <name type="synonym">Verticillium albo-atrum</name>
    <dbReference type="NCBI Taxonomy" id="526221"/>
    <lineage>
        <taxon>Eukaryota</taxon>
        <taxon>Fungi</taxon>
        <taxon>Dikarya</taxon>
        <taxon>Ascomycota</taxon>
        <taxon>Pezizomycotina</taxon>
        <taxon>Sordariomycetes</taxon>
        <taxon>Hypocreomycetidae</taxon>
        <taxon>Glomerellales</taxon>
        <taxon>Plectosphaerellaceae</taxon>
        <taxon>Verticillium</taxon>
    </lineage>
</organism>
<keyword evidence="1" id="KW-0472">Membrane</keyword>
<name>C9SA02_VERA1</name>
<dbReference type="KEGG" id="val:VDBG_02324"/>
<dbReference type="HOGENOM" id="CLU_2833089_0_0_1"/>
<dbReference type="OrthoDB" id="438545at2759"/>
<keyword evidence="1" id="KW-1133">Transmembrane helix</keyword>
<dbReference type="EMBL" id="DS985215">
    <property type="protein sequence ID" value="EEY16215.1"/>
    <property type="molecule type" value="Genomic_DNA"/>
</dbReference>
<dbReference type="eggNOG" id="KOG1305">
    <property type="taxonomic scope" value="Eukaryota"/>
</dbReference>
<reference evidence="3" key="1">
    <citation type="journal article" date="2011" name="PLoS Pathog.">
        <title>Comparative genomics yields insights into niche adaptation of plant vascular wilt pathogens.</title>
        <authorList>
            <person name="Klosterman S.J."/>
            <person name="Subbarao K.V."/>
            <person name="Kang S."/>
            <person name="Veronese P."/>
            <person name="Gold S.E."/>
            <person name="Thomma B.P.H.J."/>
            <person name="Chen Z."/>
            <person name="Henrissat B."/>
            <person name="Lee Y.-H."/>
            <person name="Park J."/>
            <person name="Garcia-Pedrajas M.D."/>
            <person name="Barbara D.J."/>
            <person name="Anchieta A."/>
            <person name="de Jonge R."/>
            <person name="Santhanam P."/>
            <person name="Maruthachalam K."/>
            <person name="Atallah Z."/>
            <person name="Amyotte S.G."/>
            <person name="Paz Z."/>
            <person name="Inderbitzin P."/>
            <person name="Hayes R.J."/>
            <person name="Heiman D.I."/>
            <person name="Young S."/>
            <person name="Zeng Q."/>
            <person name="Engels R."/>
            <person name="Galagan J."/>
            <person name="Cuomo C.A."/>
            <person name="Dobinson K.F."/>
            <person name="Ma L.-J."/>
        </authorList>
    </citation>
    <scope>NUCLEOTIDE SEQUENCE [LARGE SCALE GENOMIC DNA]</scope>
    <source>
        <strain evidence="3">VaMs.102 / ATCC MYA-4576 / FGSC 10136</strain>
    </source>
</reference>
<sequence>MVTSIQSLGSAASVAIDPRKWRKKWRWDLEHLEHDLLRKAGLALAIYGICVMTVCLVMNIVFHTSH</sequence>
<gene>
    <name evidence="2" type="ORF">VDBG_02324</name>
</gene>
<evidence type="ECO:0000256" key="1">
    <source>
        <dbReference type="SAM" id="Phobius"/>
    </source>
</evidence>
<keyword evidence="3" id="KW-1185">Reference proteome</keyword>
<proteinExistence type="predicted"/>
<dbReference type="STRING" id="526221.C9SA02"/>